<dbReference type="InterPro" id="IPR052907">
    <property type="entry name" value="Beta-lactamase/esterase"/>
</dbReference>
<protein>
    <recommendedName>
        <fullName evidence="1">Beta-lactamase-related domain-containing protein</fullName>
    </recommendedName>
</protein>
<evidence type="ECO:0000259" key="1">
    <source>
        <dbReference type="Pfam" id="PF00144"/>
    </source>
</evidence>
<proteinExistence type="predicted"/>
<dbReference type="InterPro" id="IPR001466">
    <property type="entry name" value="Beta-lactam-related"/>
</dbReference>
<dbReference type="PANTHER" id="PTHR43319:SF4">
    <property type="entry name" value="BETA-LACTAMASE DOMAIN-CONTAINING PROTEIN 2"/>
    <property type="match status" value="1"/>
</dbReference>
<name>A0A2G9T7W6_TELCI</name>
<feature type="non-terminal residue" evidence="2">
    <location>
        <position position="81"/>
    </location>
</feature>
<evidence type="ECO:0000313" key="3">
    <source>
        <dbReference type="Proteomes" id="UP000230423"/>
    </source>
</evidence>
<accession>A0A2G9T7W6</accession>
<dbReference type="SUPFAM" id="SSF56601">
    <property type="entry name" value="beta-lactamase/transpeptidase-like"/>
    <property type="match status" value="1"/>
</dbReference>
<dbReference type="InterPro" id="IPR012338">
    <property type="entry name" value="Beta-lactam/transpept-like"/>
</dbReference>
<keyword evidence="3" id="KW-1185">Reference proteome</keyword>
<dbReference type="EMBL" id="KZ402241">
    <property type="protein sequence ID" value="PIO54057.1"/>
    <property type="molecule type" value="Genomic_DNA"/>
</dbReference>
<dbReference type="PANTHER" id="PTHR43319">
    <property type="entry name" value="BETA-LACTAMASE-RELATED"/>
    <property type="match status" value="1"/>
</dbReference>
<dbReference type="Proteomes" id="UP000230423">
    <property type="component" value="Unassembled WGS sequence"/>
</dbReference>
<evidence type="ECO:0000313" key="2">
    <source>
        <dbReference type="EMBL" id="PIO54057.1"/>
    </source>
</evidence>
<organism evidence="2 3">
    <name type="scientific">Teladorsagia circumcincta</name>
    <name type="common">Brown stomach worm</name>
    <name type="synonym">Ostertagia circumcincta</name>
    <dbReference type="NCBI Taxonomy" id="45464"/>
    <lineage>
        <taxon>Eukaryota</taxon>
        <taxon>Metazoa</taxon>
        <taxon>Ecdysozoa</taxon>
        <taxon>Nematoda</taxon>
        <taxon>Chromadorea</taxon>
        <taxon>Rhabditida</taxon>
        <taxon>Rhabditina</taxon>
        <taxon>Rhabditomorpha</taxon>
        <taxon>Strongyloidea</taxon>
        <taxon>Trichostrongylidae</taxon>
        <taxon>Teladorsagia</taxon>
    </lineage>
</organism>
<feature type="domain" description="Beta-lactamase-related" evidence="1">
    <location>
        <begin position="21"/>
        <end position="54"/>
    </location>
</feature>
<gene>
    <name evidence="2" type="ORF">TELCIR_24588</name>
</gene>
<feature type="non-terminal residue" evidence="2">
    <location>
        <position position="1"/>
    </location>
</feature>
<sequence length="81" mass="9301">LLLLVKKSRRPTARNKQRLEGQCVVDIWGGFADRESERRWREDTLQIIFSISKSGLACLDGKISYEDAADPDRMAKFIEDS</sequence>
<dbReference type="OrthoDB" id="5946976at2759"/>
<reference evidence="2 3" key="1">
    <citation type="submission" date="2015-09" db="EMBL/GenBank/DDBJ databases">
        <title>Draft genome of the parasitic nematode Teladorsagia circumcincta isolate WARC Sus (inbred).</title>
        <authorList>
            <person name="Mitreva M."/>
        </authorList>
    </citation>
    <scope>NUCLEOTIDE SEQUENCE [LARGE SCALE GENOMIC DNA]</scope>
    <source>
        <strain evidence="2 3">S</strain>
    </source>
</reference>
<dbReference type="Pfam" id="PF00144">
    <property type="entry name" value="Beta-lactamase"/>
    <property type="match status" value="1"/>
</dbReference>
<dbReference type="Gene3D" id="3.40.710.10">
    <property type="entry name" value="DD-peptidase/beta-lactamase superfamily"/>
    <property type="match status" value="1"/>
</dbReference>
<dbReference type="AlphaFoldDB" id="A0A2G9T7W6"/>